<proteinExistence type="predicted"/>
<feature type="transmembrane region" description="Helical" evidence="1">
    <location>
        <begin position="43"/>
        <end position="60"/>
    </location>
</feature>
<gene>
    <name evidence="2" type="ORF">Csp1_16200</name>
</gene>
<evidence type="ECO:0000313" key="2">
    <source>
        <dbReference type="EMBL" id="AWT26404.1"/>
    </source>
</evidence>
<evidence type="ECO:0000256" key="1">
    <source>
        <dbReference type="SAM" id="Phobius"/>
    </source>
</evidence>
<sequence length="72" mass="8036">MDNYQGNTVARRKAEVRRRSRTLQISGGVAVAGVVLGVVTTNFFYLVAVVALVVFVANAWKIREVVNQKDQW</sequence>
<organism evidence="2 3">
    <name type="scientific">Corynebacterium provencense</name>
    <dbReference type="NCBI Taxonomy" id="1737425"/>
    <lineage>
        <taxon>Bacteria</taxon>
        <taxon>Bacillati</taxon>
        <taxon>Actinomycetota</taxon>
        <taxon>Actinomycetes</taxon>
        <taxon>Mycobacteriales</taxon>
        <taxon>Corynebacteriaceae</taxon>
        <taxon>Corynebacterium</taxon>
    </lineage>
</organism>
<dbReference type="STRING" id="1737425.GCA_900049755_02545"/>
<dbReference type="EMBL" id="CP024988">
    <property type="protein sequence ID" value="AWT26404.1"/>
    <property type="molecule type" value="Genomic_DNA"/>
</dbReference>
<name>A0A2Z3YV05_9CORY</name>
<keyword evidence="1" id="KW-0472">Membrane</keyword>
<keyword evidence="1" id="KW-0812">Transmembrane</keyword>
<keyword evidence="3" id="KW-1185">Reference proteome</keyword>
<feature type="transmembrane region" description="Helical" evidence="1">
    <location>
        <begin position="21"/>
        <end position="37"/>
    </location>
</feature>
<dbReference type="KEGG" id="cpre:Csp1_16200"/>
<evidence type="ECO:0000313" key="3">
    <source>
        <dbReference type="Proteomes" id="UP000247696"/>
    </source>
</evidence>
<protein>
    <submittedName>
        <fullName evidence="2">Uncharacterized protein</fullName>
    </submittedName>
</protein>
<dbReference type="Proteomes" id="UP000247696">
    <property type="component" value="Chromosome"/>
</dbReference>
<accession>A0A2Z3YV05</accession>
<keyword evidence="1" id="KW-1133">Transmembrane helix</keyword>
<dbReference type="AlphaFoldDB" id="A0A2Z3YV05"/>
<reference evidence="3" key="1">
    <citation type="submission" date="2017-11" db="EMBL/GenBank/DDBJ databases">
        <title>Otitis media/interna in a cat caused by the recently described species Corynebacterium provencense.</title>
        <authorList>
            <person name="Kittl S."/>
            <person name="Brodard I."/>
            <person name="Rychener L."/>
            <person name="Jores J."/>
            <person name="Roosje P."/>
            <person name="Gobeli Brawand S."/>
        </authorList>
    </citation>
    <scope>NUCLEOTIDE SEQUENCE [LARGE SCALE GENOMIC DNA]</scope>
    <source>
        <strain evidence="3">17KM38</strain>
    </source>
</reference>